<dbReference type="Gene3D" id="1.20.1070.10">
    <property type="entry name" value="Rhodopsin 7-helix transmembrane proteins"/>
    <property type="match status" value="1"/>
</dbReference>
<feature type="region of interest" description="Disordered" evidence="5">
    <location>
        <begin position="1380"/>
        <end position="1414"/>
    </location>
</feature>
<feature type="transmembrane region" description="Helical" evidence="6">
    <location>
        <begin position="1039"/>
        <end position="1057"/>
    </location>
</feature>
<sequence>MEDVATRYRTAENKKDAISTLSVVANSIQFSTLVQYIPNLTYHMYHEAVVFARRNKNEIEPPKQLERYNEDAVIAFIGFITNPTVMIGLPYGTIKAKMSDGSKHEILATIRQQSNAEIVEMYNDYIELTNQTHLTLSKSSIYRILDACVATKRKSTTCVDYFIANGMEAFEGLQKIVDAWIDEGLEDLDTLKKLKISLLESVQYLRTDFRLHVKPSSRVADHCAKFALSDPNDKQLASSCDHGPDKHSHDLKCERCELLTNTLNDMKELSNAFLEHANVLKAGVREEEIQMISYFTNRIVEMKKHYLRAEVTSQEKSNIIENLQDNEALVILDFAQKYLPKWHREKQSDYFGKKGISYHISHATVRVGTNLAQHSFVHIYNEEVKQDSALVVLTIAHLAKELKKVGITKISLRSDNAGAYHCASTLTALPWLQEETGVLFDTYTFSEAQNGKSASDRDASRVKRKAAAYVTKNNDITTSEQFFNALQHGTMLNGVSVHHGSVTVISQGEAKWPGVSYFNHFKVTKDGIIAKRYGSLVEGHLMGKTQFKSLNGTWKFDSAGYVASSVEGAIEEERNAFQNNLETKFWYRSVCVKPGMKSSCHAEKDDISTEIDAQPEHEDENAKKLYACSHPGCSAKFLKPWNLEKHNLRDKHSISPERCSMRDFALQLFIKKLEDVEGTRAIPIIKEAWRNLKEATTATHLTVGWALPVKQVRKPFEKHVVQYLVMCFEEGLTKKRLDPATVEKRMRVEKNPDGTPMFKRDEWKTVPQIAGFFSRECEKRRKNPTRVPRSDGQVEDYLVSEEEHDDSEWIRYLKDETTWTVADEFWNATIANGESIFLYGVIAILICDQISRVYADLYGRCYVPHVEKRQKKIEERCNGVSAPLLKFPDFFLRFSRKCNTFKDFITSEKTEHITTMGIALTTDVTYMNLLSSNLFSNIHSDSELPSLVLKTRLLLQHFSLAAIKLWNQLEAVRACRYETKSNYSETYSNETDEERMAKLGSLITHNCCPSSNIHICDINNERKYQRLAKNASLGFRIEAGLLIAICFNTFLLCFLLCKTYKKLSTATILFVLNIMGSNIAFMLSFTYFFVDLLYQDKYGPINEDYMEKSPELVIAETLQTHLFAHSEFKKHLVQETLYSLAQNGSLTGLIHLLVLVLVVINRSMSGKSIHLSKISVVSVFACVWIFLIASHVMFSIMQMNAINNLDALFSNLSKGRVNLSCNATTLSESGYEEIATHCDRTAIFHAFGAYLLRGHTLFTILFLSASIIIFVITVTYHIKVRRQHDIIHSELRTQSPHQRRERLFHTLILSIVTFFLSVMGQTYIEIAVFWVNEREDIAQLSRWYHYVRILAFIDPVMNPLIVILRTPALRRQLRSQWTTIRSRASSRTRSAHSHRENRENTSVKRKRSSSARMRKDAELMMSLMPTDRPVSSFLDYSSSHPSKCVKVNPSTPDSIVFTTKKPRLTDAQFRCLMTNHKSKRRRL</sequence>
<organism evidence="8 9">
    <name type="scientific">Caenorhabditis nigoni</name>
    <dbReference type="NCBI Taxonomy" id="1611254"/>
    <lineage>
        <taxon>Eukaryota</taxon>
        <taxon>Metazoa</taxon>
        <taxon>Ecdysozoa</taxon>
        <taxon>Nematoda</taxon>
        <taxon>Chromadorea</taxon>
        <taxon>Rhabditida</taxon>
        <taxon>Rhabditina</taxon>
        <taxon>Rhabditomorpha</taxon>
        <taxon>Rhabditoidea</taxon>
        <taxon>Rhabditidae</taxon>
        <taxon>Peloderinae</taxon>
        <taxon>Caenorhabditis</taxon>
    </lineage>
</organism>
<evidence type="ECO:0000256" key="4">
    <source>
        <dbReference type="ARBA" id="ARBA00023136"/>
    </source>
</evidence>
<feature type="transmembrane region" description="Helical" evidence="6">
    <location>
        <begin position="1257"/>
        <end position="1278"/>
    </location>
</feature>
<evidence type="ECO:0000256" key="2">
    <source>
        <dbReference type="ARBA" id="ARBA00022692"/>
    </source>
</evidence>
<evidence type="ECO:0000256" key="3">
    <source>
        <dbReference type="ARBA" id="ARBA00022989"/>
    </source>
</evidence>
<dbReference type="OrthoDB" id="5870282at2759"/>
<keyword evidence="9" id="KW-1185">Reference proteome</keyword>
<accession>A0A2G5T0L6</accession>
<dbReference type="SUPFAM" id="SSF81321">
    <property type="entry name" value="Family A G protein-coupled receptor-like"/>
    <property type="match status" value="1"/>
</dbReference>
<dbReference type="InterPro" id="IPR013087">
    <property type="entry name" value="Znf_C2H2_type"/>
</dbReference>
<keyword evidence="4 6" id="KW-0472">Membrane</keyword>
<name>A0A2G5T0L6_9PELO</name>
<keyword evidence="3 6" id="KW-1133">Transmembrane helix</keyword>
<comment type="caution">
    <text evidence="8">The sequence shown here is derived from an EMBL/GenBank/DDBJ whole genome shotgun (WGS) entry which is preliminary data.</text>
</comment>
<gene>
    <name evidence="8" type="primary">Cni-R07D5.2</name>
    <name evidence="8" type="synonym">Cnig_chr_X.g25867</name>
    <name evidence="8" type="ORF">B9Z55_025867</name>
</gene>
<reference evidence="9" key="1">
    <citation type="submission" date="2017-10" db="EMBL/GenBank/DDBJ databases">
        <title>Rapid genome shrinkage in a self-fertile nematode reveals novel sperm competition proteins.</title>
        <authorList>
            <person name="Yin D."/>
            <person name="Schwarz E.M."/>
            <person name="Thomas C.G."/>
            <person name="Felde R.L."/>
            <person name="Korf I.F."/>
            <person name="Cutter A.D."/>
            <person name="Schartner C.M."/>
            <person name="Ralston E.J."/>
            <person name="Meyer B.J."/>
            <person name="Haag E.S."/>
        </authorList>
    </citation>
    <scope>NUCLEOTIDE SEQUENCE [LARGE SCALE GENOMIC DNA]</scope>
    <source>
        <strain evidence="9">JU1422</strain>
    </source>
</reference>
<dbReference type="EMBL" id="PDUG01000006">
    <property type="protein sequence ID" value="PIC20800.1"/>
    <property type="molecule type" value="Genomic_DNA"/>
</dbReference>
<evidence type="ECO:0000256" key="5">
    <source>
        <dbReference type="SAM" id="MobiDB-lite"/>
    </source>
</evidence>
<feature type="transmembrane region" description="Helical" evidence="6">
    <location>
        <begin position="1176"/>
        <end position="1197"/>
    </location>
</feature>
<comment type="subcellular location">
    <subcellularLocation>
        <location evidence="1">Membrane</location>
    </subcellularLocation>
</comment>
<dbReference type="CDD" id="cd00637">
    <property type="entry name" value="7tm_classA_rhodopsin-like"/>
    <property type="match status" value="1"/>
</dbReference>
<evidence type="ECO:0000256" key="6">
    <source>
        <dbReference type="SAM" id="Phobius"/>
    </source>
</evidence>
<feature type="transmembrane region" description="Helical" evidence="6">
    <location>
        <begin position="1146"/>
        <end position="1164"/>
    </location>
</feature>
<evidence type="ECO:0000256" key="1">
    <source>
        <dbReference type="ARBA" id="ARBA00004370"/>
    </source>
</evidence>
<dbReference type="PANTHER" id="PTHR33845">
    <property type="entry name" value="C2H2-TYPE DOMAIN-CONTAINING PROTEIN"/>
    <property type="match status" value="1"/>
</dbReference>
<feature type="transmembrane region" description="Helical" evidence="6">
    <location>
        <begin position="1069"/>
        <end position="1090"/>
    </location>
</feature>
<feature type="transmembrane region" description="Helical" evidence="6">
    <location>
        <begin position="1343"/>
        <end position="1364"/>
    </location>
</feature>
<protein>
    <recommendedName>
        <fullName evidence="7">G-protein coupled receptors family 1 profile domain-containing protein</fullName>
    </recommendedName>
</protein>
<feature type="domain" description="G-protein coupled receptors family 1 profile" evidence="7">
    <location>
        <begin position="1048"/>
        <end position="1362"/>
    </location>
</feature>
<dbReference type="PROSITE" id="PS00028">
    <property type="entry name" value="ZINC_FINGER_C2H2_1"/>
    <property type="match status" value="1"/>
</dbReference>
<evidence type="ECO:0000313" key="8">
    <source>
        <dbReference type="EMBL" id="PIC20800.1"/>
    </source>
</evidence>
<dbReference type="GO" id="GO:0016020">
    <property type="term" value="C:membrane"/>
    <property type="evidence" value="ECO:0007669"/>
    <property type="project" value="UniProtKB-SubCell"/>
</dbReference>
<dbReference type="PANTHER" id="PTHR33845:SF1">
    <property type="entry name" value="C2H2-TYPE DOMAIN-CONTAINING PROTEIN"/>
    <property type="match status" value="1"/>
</dbReference>
<keyword evidence="2 6" id="KW-0812">Transmembrane</keyword>
<feature type="compositionally biased region" description="Basic and acidic residues" evidence="5">
    <location>
        <begin position="1393"/>
        <end position="1402"/>
    </location>
</feature>
<dbReference type="STRING" id="1611254.A0A2G5T0L6"/>
<dbReference type="Proteomes" id="UP000230233">
    <property type="component" value="Chromosome X"/>
</dbReference>
<evidence type="ECO:0000313" key="9">
    <source>
        <dbReference type="Proteomes" id="UP000230233"/>
    </source>
</evidence>
<evidence type="ECO:0000259" key="7">
    <source>
        <dbReference type="PROSITE" id="PS50262"/>
    </source>
</evidence>
<dbReference type="PROSITE" id="PS50262">
    <property type="entry name" value="G_PROTEIN_RECEP_F1_2"/>
    <property type="match status" value="1"/>
</dbReference>
<dbReference type="InterPro" id="IPR017452">
    <property type="entry name" value="GPCR_Rhodpsn_7TM"/>
</dbReference>
<feature type="transmembrane region" description="Helical" evidence="6">
    <location>
        <begin position="1307"/>
        <end position="1331"/>
    </location>
</feature>
<proteinExistence type="predicted"/>